<dbReference type="InterPro" id="IPR027417">
    <property type="entry name" value="P-loop_NTPase"/>
</dbReference>
<gene>
    <name evidence="1" type="ORF">NHU_00145</name>
</gene>
<dbReference type="KEGG" id="rsu:NHU_00145"/>
<dbReference type="SUPFAM" id="SSF52540">
    <property type="entry name" value="P-loop containing nucleoside triphosphate hydrolases"/>
    <property type="match status" value="1"/>
</dbReference>
<evidence type="ECO:0000313" key="1">
    <source>
        <dbReference type="EMBL" id="BAQ67316.1"/>
    </source>
</evidence>
<evidence type="ECO:0008006" key="3">
    <source>
        <dbReference type="Google" id="ProtNLM"/>
    </source>
</evidence>
<proteinExistence type="predicted"/>
<reference evidence="1 2" key="1">
    <citation type="submission" date="2015-02" db="EMBL/GenBank/DDBJ databases">
        <title>Genome sequene of Rhodovulum sulfidophilum DSM 2351.</title>
        <authorList>
            <person name="Nagao N."/>
        </authorList>
    </citation>
    <scope>NUCLEOTIDE SEQUENCE [LARGE SCALE GENOMIC DNA]</scope>
    <source>
        <strain evidence="1 2">DSM 2351</strain>
    </source>
</reference>
<dbReference type="AlphaFoldDB" id="A0A0D6AX63"/>
<dbReference type="Gene3D" id="3.40.50.300">
    <property type="entry name" value="P-loop containing nucleotide triphosphate hydrolases"/>
    <property type="match status" value="1"/>
</dbReference>
<name>A0A0D6AX63_RHOSU</name>
<evidence type="ECO:0000313" key="2">
    <source>
        <dbReference type="Proteomes" id="UP000064912"/>
    </source>
</evidence>
<sequence length="334" mass="36297">MIRRLILHIGRHKTGTSAVQRYLADHRAAYAAEGIVVPDLGGDERPDAEPADRAAHHRIALDCGTGPAAEARRRAEAADGWRARLAAAAEGGHTLVLSSEAFQNCADFAALRALCRDHYVEAVCYLREYLDYALSAYAQEVKKGGLYAGFFEFERGFDPQLGRFVARWEEFANRCHWRLYDRTLLAEGDVVQDFLATAGLPDFGGDRFQSENLRLGGSLLGFKLMANGAGLHSLRLARALEPLAAARPDFRAPWRIEAGRQAQLRAGRDYNAALEGLVGEVRLADAATGTLPFESPGFAADLTGILAALEGFPTLRAHPLFAVCQEAGPCPIPP</sequence>
<protein>
    <recommendedName>
        <fullName evidence="3">Sulfotransferase family protein</fullName>
    </recommendedName>
</protein>
<dbReference type="PATRIC" id="fig|35806.4.peg.144"/>
<accession>A0A0D6AX63</accession>
<dbReference type="EMBL" id="AP014800">
    <property type="protein sequence ID" value="BAQ67316.1"/>
    <property type="molecule type" value="Genomic_DNA"/>
</dbReference>
<organism evidence="1 2">
    <name type="scientific">Rhodovulum sulfidophilum</name>
    <name type="common">Rhodobacter sulfidophilus</name>
    <dbReference type="NCBI Taxonomy" id="35806"/>
    <lineage>
        <taxon>Bacteria</taxon>
        <taxon>Pseudomonadati</taxon>
        <taxon>Pseudomonadota</taxon>
        <taxon>Alphaproteobacteria</taxon>
        <taxon>Rhodobacterales</taxon>
        <taxon>Paracoccaceae</taxon>
        <taxon>Rhodovulum</taxon>
    </lineage>
</organism>
<dbReference type="eggNOG" id="ENOG5033B5H">
    <property type="taxonomic scope" value="Bacteria"/>
</dbReference>
<dbReference type="Proteomes" id="UP000064912">
    <property type="component" value="Chromosome"/>
</dbReference>